<protein>
    <submittedName>
        <fullName evidence="1">Uncharacterized protein</fullName>
    </submittedName>
</protein>
<organism evidence="1 2">
    <name type="scientific">Xanthobacter dioxanivorans</name>
    <dbReference type="NCBI Taxonomy" id="2528964"/>
    <lineage>
        <taxon>Bacteria</taxon>
        <taxon>Pseudomonadati</taxon>
        <taxon>Pseudomonadota</taxon>
        <taxon>Alphaproteobacteria</taxon>
        <taxon>Hyphomicrobiales</taxon>
        <taxon>Xanthobacteraceae</taxon>
        <taxon>Xanthobacter</taxon>
    </lineage>
</organism>
<evidence type="ECO:0000313" key="1">
    <source>
        <dbReference type="EMBL" id="QRG08646.1"/>
    </source>
</evidence>
<dbReference type="EMBL" id="CP063362">
    <property type="protein sequence ID" value="QRG08646.1"/>
    <property type="molecule type" value="Genomic_DNA"/>
</dbReference>
<dbReference type="RefSeq" id="WP_203195557.1">
    <property type="nucleotide sequence ID" value="NZ_CP063362.1"/>
</dbReference>
<reference evidence="1 2" key="1">
    <citation type="submission" date="2020-10" db="EMBL/GenBank/DDBJ databases">
        <title>Degradation of 1,4-Dioxane by Xanthobacter sp. YN2, via a Novel Group-2 Soluble Di-Iron Monooxygenase.</title>
        <authorList>
            <person name="Ma F."/>
            <person name="Wang Y."/>
            <person name="Yang J."/>
            <person name="Guo H."/>
            <person name="Su D."/>
            <person name="Yu L."/>
        </authorList>
    </citation>
    <scope>NUCLEOTIDE SEQUENCE [LARGE SCALE GENOMIC DNA]</scope>
    <source>
        <strain evidence="1 2">YN2</strain>
    </source>
</reference>
<keyword evidence="2" id="KW-1185">Reference proteome</keyword>
<dbReference type="KEGG" id="xdi:EZH22_10360"/>
<gene>
    <name evidence="1" type="ORF">EZH22_10360</name>
</gene>
<evidence type="ECO:0000313" key="2">
    <source>
        <dbReference type="Proteomes" id="UP000596427"/>
    </source>
</evidence>
<sequence length="109" mass="12362">MKVRDYLAIPYVIEAAPVERADGEWTRRLGYPELSAFHVETQDVESGLRELEVFRVKEIVRLLKAGEKPPVPRPPLMNTDPEWQARALGVWDLVGPILDVDADRLAEGQ</sequence>
<proteinExistence type="predicted"/>
<accession>A0A974PSI3</accession>
<dbReference type="AlphaFoldDB" id="A0A974PSI3"/>
<name>A0A974PSI3_9HYPH</name>
<dbReference type="Proteomes" id="UP000596427">
    <property type="component" value="Chromosome"/>
</dbReference>